<accession>A0A2I1N959</accession>
<evidence type="ECO:0000313" key="4">
    <source>
        <dbReference type="Proteomes" id="UP000234639"/>
    </source>
</evidence>
<evidence type="ECO:0000313" key="3">
    <source>
        <dbReference type="EMBL" id="PKZ28924.1"/>
    </source>
</evidence>
<sequence length="84" mass="9625">MIKKIIIMFFCCFLTQIFANENCDKIDDIINLNELFGKTCSIENSNKKSIEISNKKDANITKKSEKLAQNEGNFSKTDKNDLLD</sequence>
<proteinExistence type="predicted"/>
<feature type="chain" id="PRO_5014148880" description="Periplasmic protein" evidence="2">
    <location>
        <begin position="20"/>
        <end position="84"/>
    </location>
</feature>
<feature type="region of interest" description="Disordered" evidence="1">
    <location>
        <begin position="63"/>
        <end position="84"/>
    </location>
</feature>
<evidence type="ECO:0008006" key="5">
    <source>
        <dbReference type="Google" id="ProtNLM"/>
    </source>
</evidence>
<dbReference type="RefSeq" id="WP_101637337.1">
    <property type="nucleotide sequence ID" value="NZ_PKHU01000005.1"/>
</dbReference>
<evidence type="ECO:0000256" key="2">
    <source>
        <dbReference type="SAM" id="SignalP"/>
    </source>
</evidence>
<protein>
    <recommendedName>
        <fullName evidence="5">Periplasmic protein</fullName>
    </recommendedName>
</protein>
<name>A0A2I1N959_9BACT</name>
<feature type="signal peptide" evidence="2">
    <location>
        <begin position="1"/>
        <end position="19"/>
    </location>
</feature>
<gene>
    <name evidence="3" type="ORF">CYJ41_05680</name>
</gene>
<reference evidence="3 4" key="1">
    <citation type="submission" date="2017-12" db="EMBL/GenBank/DDBJ databases">
        <title>Phylogenetic diversity of female urinary microbiome.</title>
        <authorList>
            <person name="Thomas-White K."/>
            <person name="Wolfe A.J."/>
        </authorList>
    </citation>
    <scope>NUCLEOTIDE SEQUENCE [LARGE SCALE GENOMIC DNA]</scope>
    <source>
        <strain evidence="3 4">UMB0112</strain>
    </source>
</reference>
<comment type="caution">
    <text evidence="3">The sequence shown here is derived from an EMBL/GenBank/DDBJ whole genome shotgun (WGS) entry which is preliminary data.</text>
</comment>
<dbReference type="EMBL" id="PKHU01000005">
    <property type="protein sequence ID" value="PKZ28924.1"/>
    <property type="molecule type" value="Genomic_DNA"/>
</dbReference>
<dbReference type="AlphaFoldDB" id="A0A2I1N959"/>
<dbReference type="Proteomes" id="UP000234639">
    <property type="component" value="Unassembled WGS sequence"/>
</dbReference>
<keyword evidence="2" id="KW-0732">Signal</keyword>
<organism evidence="3 4">
    <name type="scientific">Campylobacter ureolyticus</name>
    <dbReference type="NCBI Taxonomy" id="827"/>
    <lineage>
        <taxon>Bacteria</taxon>
        <taxon>Pseudomonadati</taxon>
        <taxon>Campylobacterota</taxon>
        <taxon>Epsilonproteobacteria</taxon>
        <taxon>Campylobacterales</taxon>
        <taxon>Campylobacteraceae</taxon>
        <taxon>Campylobacter</taxon>
    </lineage>
</organism>
<evidence type="ECO:0000256" key="1">
    <source>
        <dbReference type="SAM" id="MobiDB-lite"/>
    </source>
</evidence>